<feature type="region of interest" description="Disordered" evidence="14">
    <location>
        <begin position="282"/>
        <end position="306"/>
    </location>
</feature>
<dbReference type="PROSITE" id="PS51420">
    <property type="entry name" value="RHO"/>
    <property type="match status" value="1"/>
</dbReference>
<dbReference type="GO" id="GO:0007165">
    <property type="term" value="P:signal transduction"/>
    <property type="evidence" value="ECO:0007669"/>
    <property type="project" value="InterPro"/>
</dbReference>
<feature type="domain" description="Centromere protein J C-terminal" evidence="15">
    <location>
        <begin position="703"/>
        <end position="730"/>
    </location>
</feature>
<dbReference type="Pfam" id="PF07202">
    <property type="entry name" value="Tcp10_C"/>
    <property type="match status" value="1"/>
</dbReference>
<evidence type="ECO:0000256" key="12">
    <source>
        <dbReference type="ARBA" id="ARBA00046278"/>
    </source>
</evidence>
<keyword evidence="6" id="KW-0547">Nucleotide-binding</keyword>
<accession>A0A7R9BDE9</accession>
<dbReference type="InterPro" id="IPR009852">
    <property type="entry name" value="CENPJ_C_dom"/>
</dbReference>
<dbReference type="SMART" id="SM00175">
    <property type="entry name" value="RAB"/>
    <property type="match status" value="2"/>
</dbReference>
<organism evidence="16">
    <name type="scientific">Notodromas monacha</name>
    <dbReference type="NCBI Taxonomy" id="399045"/>
    <lineage>
        <taxon>Eukaryota</taxon>
        <taxon>Metazoa</taxon>
        <taxon>Ecdysozoa</taxon>
        <taxon>Arthropoda</taxon>
        <taxon>Crustacea</taxon>
        <taxon>Oligostraca</taxon>
        <taxon>Ostracoda</taxon>
        <taxon>Podocopa</taxon>
        <taxon>Podocopida</taxon>
        <taxon>Cypridocopina</taxon>
        <taxon>Cypridoidea</taxon>
        <taxon>Cyprididae</taxon>
        <taxon>Notodromas</taxon>
    </lineage>
</organism>
<feature type="compositionally biased region" description="Basic and acidic residues" evidence="14">
    <location>
        <begin position="86"/>
        <end position="95"/>
    </location>
</feature>
<evidence type="ECO:0000256" key="2">
    <source>
        <dbReference type="ARBA" id="ARBA00008344"/>
    </source>
</evidence>
<feature type="region of interest" description="Disordered" evidence="14">
    <location>
        <begin position="580"/>
        <end position="647"/>
    </location>
</feature>
<gene>
    <name evidence="16" type="ORF">NMOB1V02_LOCUS510</name>
</gene>
<feature type="region of interest" description="Disordered" evidence="14">
    <location>
        <begin position="84"/>
        <end position="163"/>
    </location>
</feature>
<keyword evidence="4" id="KW-1003">Cell membrane</keyword>
<evidence type="ECO:0000256" key="5">
    <source>
        <dbReference type="ARBA" id="ARBA00022481"/>
    </source>
</evidence>
<feature type="compositionally biased region" description="Polar residues" evidence="14">
    <location>
        <begin position="1176"/>
        <end position="1187"/>
    </location>
</feature>
<evidence type="ECO:0000256" key="6">
    <source>
        <dbReference type="ARBA" id="ARBA00022741"/>
    </source>
</evidence>
<reference evidence="16" key="1">
    <citation type="submission" date="2020-11" db="EMBL/GenBank/DDBJ databases">
        <authorList>
            <person name="Tran Van P."/>
        </authorList>
    </citation>
    <scope>NUCLEOTIDE SEQUENCE</scope>
</reference>
<evidence type="ECO:0000256" key="11">
    <source>
        <dbReference type="ARBA" id="ARBA00023289"/>
    </source>
</evidence>
<feature type="region of interest" description="Disordered" evidence="14">
    <location>
        <begin position="661"/>
        <end position="688"/>
    </location>
</feature>
<dbReference type="InterPro" id="IPR001806">
    <property type="entry name" value="Small_GTPase"/>
</dbReference>
<evidence type="ECO:0000256" key="10">
    <source>
        <dbReference type="ARBA" id="ARBA00023288"/>
    </source>
</evidence>
<evidence type="ECO:0000256" key="9">
    <source>
        <dbReference type="ARBA" id="ARBA00023136"/>
    </source>
</evidence>
<dbReference type="GO" id="GO:0003925">
    <property type="term" value="F:G protein activity"/>
    <property type="evidence" value="ECO:0007669"/>
    <property type="project" value="UniProtKB-EC"/>
</dbReference>
<dbReference type="PRINTS" id="PR00449">
    <property type="entry name" value="RASTRNSFRMNG"/>
</dbReference>
<dbReference type="OrthoDB" id="10252174at2759"/>
<evidence type="ECO:0000259" key="15">
    <source>
        <dbReference type="Pfam" id="PF07202"/>
    </source>
</evidence>
<dbReference type="EMBL" id="CAJPEX010000046">
    <property type="protein sequence ID" value="CAG0912733.1"/>
    <property type="molecule type" value="Genomic_DNA"/>
</dbReference>
<dbReference type="PROSITE" id="PS51421">
    <property type="entry name" value="RAS"/>
    <property type="match status" value="2"/>
</dbReference>
<keyword evidence="5" id="KW-0488">Methylation</keyword>
<dbReference type="Gene3D" id="2.60.450.20">
    <property type="match status" value="1"/>
</dbReference>
<dbReference type="PROSITE" id="PS51419">
    <property type="entry name" value="RAB"/>
    <property type="match status" value="2"/>
</dbReference>
<dbReference type="SMART" id="SM00173">
    <property type="entry name" value="RAS"/>
    <property type="match status" value="2"/>
</dbReference>
<keyword evidence="9" id="KW-0472">Membrane</keyword>
<feature type="region of interest" description="Disordered" evidence="14">
    <location>
        <begin position="1176"/>
        <end position="1218"/>
    </location>
</feature>
<dbReference type="CDD" id="cd04138">
    <property type="entry name" value="H_N_K_Ras_like"/>
    <property type="match status" value="1"/>
</dbReference>
<dbReference type="NCBIfam" id="TIGR00231">
    <property type="entry name" value="small_GTP"/>
    <property type="match status" value="1"/>
</dbReference>
<protein>
    <recommendedName>
        <fullName evidence="3">small monomeric GTPase</fullName>
        <ecNumber evidence="3">3.6.5.2</ecNumber>
    </recommendedName>
</protein>
<dbReference type="Proteomes" id="UP000678499">
    <property type="component" value="Unassembled WGS sequence"/>
</dbReference>
<evidence type="ECO:0000256" key="14">
    <source>
        <dbReference type="SAM" id="MobiDB-lite"/>
    </source>
</evidence>
<dbReference type="InterPro" id="IPR020849">
    <property type="entry name" value="Small_GTPase_Ras-type"/>
</dbReference>
<evidence type="ECO:0000313" key="16">
    <source>
        <dbReference type="EMBL" id="CAD7272581.1"/>
    </source>
</evidence>
<keyword evidence="11" id="KW-0636">Prenylation</keyword>
<feature type="compositionally biased region" description="Basic and acidic residues" evidence="14">
    <location>
        <begin position="605"/>
        <end position="635"/>
    </location>
</feature>
<feature type="region of interest" description="Disordered" evidence="14">
    <location>
        <begin position="534"/>
        <end position="553"/>
    </location>
</feature>
<evidence type="ECO:0000256" key="4">
    <source>
        <dbReference type="ARBA" id="ARBA00022475"/>
    </source>
</evidence>
<dbReference type="SUPFAM" id="SSF52540">
    <property type="entry name" value="P-loop containing nucleoside triphosphate hydrolases"/>
    <property type="match status" value="2"/>
</dbReference>
<dbReference type="SMART" id="SM00176">
    <property type="entry name" value="RAN"/>
    <property type="match status" value="1"/>
</dbReference>
<dbReference type="InterPro" id="IPR027417">
    <property type="entry name" value="P-loop_NTPase"/>
</dbReference>
<proteinExistence type="inferred from homology"/>
<keyword evidence="8" id="KW-0342">GTP-binding</keyword>
<feature type="compositionally biased region" description="Acidic residues" evidence="14">
    <location>
        <begin position="297"/>
        <end position="306"/>
    </location>
</feature>
<comment type="catalytic activity">
    <reaction evidence="13">
        <text>GTP + H2O = GDP + phosphate + H(+)</text>
        <dbReference type="Rhea" id="RHEA:19669"/>
        <dbReference type="ChEBI" id="CHEBI:15377"/>
        <dbReference type="ChEBI" id="CHEBI:15378"/>
        <dbReference type="ChEBI" id="CHEBI:37565"/>
        <dbReference type="ChEBI" id="CHEBI:43474"/>
        <dbReference type="ChEBI" id="CHEBI:58189"/>
        <dbReference type="EC" id="3.6.5.2"/>
    </reaction>
</comment>
<dbReference type="InterPro" id="IPR005225">
    <property type="entry name" value="Small_GTP-bd"/>
</dbReference>
<dbReference type="SMART" id="SM00174">
    <property type="entry name" value="RHO"/>
    <property type="match status" value="1"/>
</dbReference>
<evidence type="ECO:0000256" key="8">
    <source>
        <dbReference type="ARBA" id="ARBA00023134"/>
    </source>
</evidence>
<dbReference type="GO" id="GO:0005886">
    <property type="term" value="C:plasma membrane"/>
    <property type="evidence" value="ECO:0007669"/>
    <property type="project" value="UniProtKB-SubCell"/>
</dbReference>
<dbReference type="Pfam" id="PF00071">
    <property type="entry name" value="Ras"/>
    <property type="match status" value="2"/>
</dbReference>
<dbReference type="FunFam" id="3.40.50.300:FF:000096">
    <property type="entry name" value="KRAS proto-oncogene, GTPase"/>
    <property type="match status" value="1"/>
</dbReference>
<name>A0A7R9BDE9_9CRUS</name>
<feature type="region of interest" description="Disordered" evidence="14">
    <location>
        <begin position="49"/>
        <end position="72"/>
    </location>
</feature>
<evidence type="ECO:0000256" key="13">
    <source>
        <dbReference type="ARBA" id="ARBA00048098"/>
    </source>
</evidence>
<feature type="compositionally biased region" description="Low complexity" evidence="14">
    <location>
        <begin position="1201"/>
        <end position="1213"/>
    </location>
</feature>
<dbReference type="GO" id="GO:0005525">
    <property type="term" value="F:GTP binding"/>
    <property type="evidence" value="ECO:0007669"/>
    <property type="project" value="UniProtKB-KW"/>
</dbReference>
<dbReference type="GO" id="GO:0012505">
    <property type="term" value="C:endomembrane system"/>
    <property type="evidence" value="ECO:0007669"/>
    <property type="project" value="UniProtKB-SubCell"/>
</dbReference>
<feature type="compositionally biased region" description="Basic and acidic residues" evidence="14">
    <location>
        <begin position="1189"/>
        <end position="1198"/>
    </location>
</feature>
<dbReference type="EMBL" id="OA882083">
    <property type="protein sequence ID" value="CAD7272581.1"/>
    <property type="molecule type" value="Genomic_DNA"/>
</dbReference>
<comment type="subcellular location">
    <subcellularLocation>
        <location evidence="1">Cell membrane</location>
    </subcellularLocation>
    <subcellularLocation>
        <location evidence="12">Endomembrane system</location>
        <topology evidence="12">Lipid-anchor</topology>
        <orientation evidence="12">Cytoplasmic side</orientation>
    </subcellularLocation>
</comment>
<dbReference type="PANTHER" id="PTHR24070">
    <property type="entry name" value="RAS, DI-RAS, AND RHEB FAMILY MEMBERS OF SMALL GTPASE SUPERFAMILY"/>
    <property type="match status" value="1"/>
</dbReference>
<feature type="compositionally biased region" description="Polar residues" evidence="14">
    <location>
        <begin position="283"/>
        <end position="296"/>
    </location>
</feature>
<keyword evidence="7" id="KW-0378">Hydrolase</keyword>
<dbReference type="EC" id="3.6.5.2" evidence="3"/>
<evidence type="ECO:0000256" key="1">
    <source>
        <dbReference type="ARBA" id="ARBA00004236"/>
    </source>
</evidence>
<sequence>MYARLPPEFRIACEKQLIMFYTDNNEKSNAGKEMQWIGALSKSNVMERIGRRNPGSAPSSAKPRGLDDLPVSGTTVPFASLLNGELGRDESESRHASGMQPRKYLKRGEGLKRYGQLAKVKWKPKSPKTPSEKTVSVPNVGKALIPSSQSSPRRGHRESSDSELRDFIQNEYAAENSSFCSSSSVINRISARCMNKLPRVLHLPDETPSDQSGCAREPSSPPDQFRSAAFRRCVEEYVKTFEPTSDDSFSVSEISVSVSNSPRKSDPKSHVRFNEVVYKHSFTAESETNQSAPQSDEGTEVESFDEEDLVLPKTVPATKALVKKRGPLKRVVGKCTKSRNIGLGRIARTKPKLAIRPARLISEEIVPIETEVLRKDHDESMQKNVEQLHREMALYRKENDRVLALRRQLEAEKKKIETLKNKMTKEADEQVKITSKKLREEEDRLKRDRMAFEKTRREQKYTNDVKLVEEIRALKLKLLDAEAEVKERDAKFGAAQSRHKMAVRKLENTNDELMAMMTKLKEENEALKKQVAQLKAKKKPVSNPVTQPKTPVDDEVGQVIATLQRAVENIDSRPRDKSLFSELIRKPEGAPSQTAGKLNSSEQNPWKEPEVLKKTPVTSERKDEEVYVVSEEMHSRNSGGGNPAETDQRNKAIESLALRAKENSIDLHPMSSRPTTLGGTLSKSSPTSSFVSGVSAGSAYKAERVLDDGTIECTLVDGSKEVLFPNGNRQKISADGKSSKVIYYNGDVKETFSDGTVEYFFGKSLTWQTVRPDGSKLIELASGEVQEHKTNGDVEITRTDGVQLVLKKNGSKVETRPNGTRIETGRNGERTISQPNGERLIFALDHRRKVFPDGTEKIEYNDGRQETRYSNGWLRIRDSSGKLVDISRVFYNSGRYFDKMTEYKLVVVGAGGVGKSALTIQLIQNHFVDEYDPTIEDSYRKQVVIDGETCLLDILDTAGQEEYSAMRDQYMRTGEGFLLVFAVNNGKSFEDISMYREQIKRVKDADDVPMVLVGNKCDLSTRSIDMNQAKDVARSYAIPFIETSAKTRMGVDDAFYTLVREIRKHKERQGKDKKNSGSQKQWRKSDFQMVSIAPVHISHLNTPQSESDAQQRPHYFLDVVRCGEYVAAWLMYEIYPVEMSNGHQTPVVTNALTSPGNGSLTSLSLSLKPAITVTNHQTANAKPSNATAKELKVPDHNLLKPSSPTYSSSSSPSKGKEKDKVAADCKVAVLGNVGVGKSALVVRLLTNRFIWEYDVNLEATYRHLLEIDDENYVVEVMDTGPQLDPESTENHVRWGDGFVLVFSMTNRESFEAVKALHDLIHSTRPPPPPVPSIVLVANKMEMIHDHEVSTAEAEALAEELNLTLFKTSASEGSEDIDEAFREVSRDVIRKRWGRRRRSSAKMVVEAMFNRVRTKINS</sequence>
<evidence type="ECO:0000256" key="3">
    <source>
        <dbReference type="ARBA" id="ARBA00011984"/>
    </source>
</evidence>
<dbReference type="InterPro" id="IPR047002">
    <property type="entry name" value="Tcp10_C_sf"/>
</dbReference>
<keyword evidence="17" id="KW-1185">Reference proteome</keyword>
<feature type="region of interest" description="Disordered" evidence="14">
    <location>
        <begin position="204"/>
        <end position="225"/>
    </location>
</feature>
<evidence type="ECO:0000313" key="17">
    <source>
        <dbReference type="Proteomes" id="UP000678499"/>
    </source>
</evidence>
<comment type="similarity">
    <text evidence="2">Belongs to the small GTPase superfamily. Ras family.</text>
</comment>
<feature type="compositionally biased region" description="Low complexity" evidence="14">
    <location>
        <begin position="674"/>
        <end position="688"/>
    </location>
</feature>
<feature type="compositionally biased region" description="Polar residues" evidence="14">
    <location>
        <begin position="591"/>
        <end position="604"/>
    </location>
</feature>
<keyword evidence="10" id="KW-0449">Lipoprotein</keyword>
<evidence type="ECO:0000256" key="7">
    <source>
        <dbReference type="ARBA" id="ARBA00022801"/>
    </source>
</evidence>
<dbReference type="Gene3D" id="3.40.50.300">
    <property type="entry name" value="P-loop containing nucleotide triphosphate hydrolases"/>
    <property type="match status" value="2"/>
</dbReference>